<dbReference type="Proteomes" id="UP001500101">
    <property type="component" value="Unassembled WGS sequence"/>
</dbReference>
<protein>
    <recommendedName>
        <fullName evidence="4">Lipoprotein</fullName>
    </recommendedName>
</protein>
<name>A0ABP7Z3D9_9SPHI</name>
<comment type="caution">
    <text evidence="2">The sequence shown here is derived from an EMBL/GenBank/DDBJ whole genome shotgun (WGS) entry which is preliminary data.</text>
</comment>
<organism evidence="2 3">
    <name type="scientific">Sphingobacterium kyonggiense</name>
    <dbReference type="NCBI Taxonomy" id="714075"/>
    <lineage>
        <taxon>Bacteria</taxon>
        <taxon>Pseudomonadati</taxon>
        <taxon>Bacteroidota</taxon>
        <taxon>Sphingobacteriia</taxon>
        <taxon>Sphingobacteriales</taxon>
        <taxon>Sphingobacteriaceae</taxon>
        <taxon>Sphingobacterium</taxon>
    </lineage>
</organism>
<dbReference type="RefSeq" id="WP_344675731.1">
    <property type="nucleotide sequence ID" value="NZ_BAAAZI010000012.1"/>
</dbReference>
<feature type="chain" id="PRO_5047243074" description="Lipoprotein" evidence="1">
    <location>
        <begin position="25"/>
        <end position="179"/>
    </location>
</feature>
<reference evidence="3" key="1">
    <citation type="journal article" date="2019" name="Int. J. Syst. Evol. Microbiol.">
        <title>The Global Catalogue of Microorganisms (GCM) 10K type strain sequencing project: providing services to taxonomists for standard genome sequencing and annotation.</title>
        <authorList>
            <consortium name="The Broad Institute Genomics Platform"/>
            <consortium name="The Broad Institute Genome Sequencing Center for Infectious Disease"/>
            <person name="Wu L."/>
            <person name="Ma J."/>
        </authorList>
    </citation>
    <scope>NUCLEOTIDE SEQUENCE [LARGE SCALE GENOMIC DNA]</scope>
    <source>
        <strain evidence="3">JCM 16704</strain>
    </source>
</reference>
<accession>A0ABP7Z3D9</accession>
<feature type="signal peptide" evidence="1">
    <location>
        <begin position="1"/>
        <end position="24"/>
    </location>
</feature>
<evidence type="ECO:0000256" key="1">
    <source>
        <dbReference type="SAM" id="SignalP"/>
    </source>
</evidence>
<evidence type="ECO:0008006" key="4">
    <source>
        <dbReference type="Google" id="ProtNLM"/>
    </source>
</evidence>
<sequence>MKKLPIIFFAAASICLVACNSAQKADSKDSVSTTSQAEKEVDKSVPYEEAKNYFVKNTVPSGEVGARKIETQEHFDSYFGPAATMGENGMPTKIDFNTHFVIAILSPETDLKREDVHVGLSQIDSNIIVSFHEHLGEKMSFTTRGATILIVDKKYNGPVTLQESEEDHSGHDHGHDHSH</sequence>
<gene>
    <name evidence="2" type="ORF">GCM10022216_31340</name>
</gene>
<keyword evidence="3" id="KW-1185">Reference proteome</keyword>
<proteinExistence type="predicted"/>
<evidence type="ECO:0000313" key="2">
    <source>
        <dbReference type="EMBL" id="GAA4146429.1"/>
    </source>
</evidence>
<dbReference type="EMBL" id="BAAAZI010000012">
    <property type="protein sequence ID" value="GAA4146429.1"/>
    <property type="molecule type" value="Genomic_DNA"/>
</dbReference>
<evidence type="ECO:0000313" key="3">
    <source>
        <dbReference type="Proteomes" id="UP001500101"/>
    </source>
</evidence>
<keyword evidence="1" id="KW-0732">Signal</keyword>